<keyword evidence="5" id="KW-0598">Phosphotransferase system</keyword>
<dbReference type="PANTHER" id="PTHR34581">
    <property type="entry name" value="PTS SYSTEM N,N'-DIACETYLCHITOBIOSE-SPECIFIC EIIB COMPONENT"/>
    <property type="match status" value="1"/>
</dbReference>
<sequence>MTYVKNFQRNNKEENKMKIGLFCAAGFSTGMLVNNMKVAAKELGIDAEIDAYSQAKLADFAPEIDVALLGPQVAYTLDKSKAICEANHIPIAVIPMADYGMLDGKKVLNLALELLGEK</sequence>
<feature type="domain" description="PTS EIIB type-3" evidence="8">
    <location>
        <begin position="16"/>
        <end position="118"/>
    </location>
</feature>
<dbReference type="Gene3D" id="3.40.50.2300">
    <property type="match status" value="1"/>
</dbReference>
<proteinExistence type="predicted"/>
<organism evidence="9 10">
    <name type="scientific">Streptococcus parasanguinis FW213</name>
    <dbReference type="NCBI Taxonomy" id="1114965"/>
    <lineage>
        <taxon>Bacteria</taxon>
        <taxon>Bacillati</taxon>
        <taxon>Bacillota</taxon>
        <taxon>Bacilli</taxon>
        <taxon>Lactobacillales</taxon>
        <taxon>Streptococcaceae</taxon>
        <taxon>Streptococcus</taxon>
    </lineage>
</organism>
<dbReference type="InterPro" id="IPR051819">
    <property type="entry name" value="PTS_sugar-specific_EIIB"/>
</dbReference>
<dbReference type="PANTHER" id="PTHR34581:SF2">
    <property type="entry name" value="PTS SYSTEM N,N'-DIACETYLCHITOBIOSE-SPECIFIC EIIB COMPONENT"/>
    <property type="match status" value="1"/>
</dbReference>
<evidence type="ECO:0000256" key="5">
    <source>
        <dbReference type="ARBA" id="ARBA00022683"/>
    </source>
</evidence>
<evidence type="ECO:0000313" key="9">
    <source>
        <dbReference type="EMBL" id="AFJ25374.1"/>
    </source>
</evidence>
<dbReference type="Proteomes" id="UP000002865">
    <property type="component" value="Chromosome"/>
</dbReference>
<evidence type="ECO:0000256" key="1">
    <source>
        <dbReference type="ARBA" id="ARBA00022448"/>
    </source>
</evidence>
<dbReference type="Pfam" id="PF02302">
    <property type="entry name" value="PTS_IIB"/>
    <property type="match status" value="1"/>
</dbReference>
<dbReference type="SUPFAM" id="SSF52794">
    <property type="entry name" value="PTS system IIB component-like"/>
    <property type="match status" value="1"/>
</dbReference>
<dbReference type="GO" id="GO:0008982">
    <property type="term" value="F:protein-N(PI)-phosphohistidine-sugar phosphotransferase activity"/>
    <property type="evidence" value="ECO:0007669"/>
    <property type="project" value="InterPro"/>
</dbReference>
<keyword evidence="4 9" id="KW-0808">Transferase</keyword>
<dbReference type="PROSITE" id="PS51100">
    <property type="entry name" value="PTS_EIIB_TYPE_3"/>
    <property type="match status" value="1"/>
</dbReference>
<keyword evidence="2" id="KW-0597">Phosphoprotein</keyword>
<dbReference type="eggNOG" id="COG1440">
    <property type="taxonomic scope" value="Bacteria"/>
</dbReference>
<evidence type="ECO:0000256" key="3">
    <source>
        <dbReference type="ARBA" id="ARBA00022597"/>
    </source>
</evidence>
<keyword evidence="1" id="KW-0813">Transport</keyword>
<dbReference type="GO" id="GO:0016301">
    <property type="term" value="F:kinase activity"/>
    <property type="evidence" value="ECO:0007669"/>
    <property type="project" value="UniProtKB-KW"/>
</dbReference>
<dbReference type="InterPro" id="IPR036095">
    <property type="entry name" value="PTS_EIIB-like_sf"/>
</dbReference>
<accession>I1ZK00</accession>
<dbReference type="HOGENOM" id="CLU_147323_1_0_9"/>
<dbReference type="STRING" id="1114965.Spaf_0355"/>
<reference evidence="9 10" key="1">
    <citation type="journal article" date="2012" name="PLoS ONE">
        <title>Complete Genome and Transcriptomes of Streptococcus parasanguinis FW213: Phylogenic Relations and Potential Virulence Mechanisms.</title>
        <authorList>
            <person name="Geng J."/>
            <person name="Chiu C.H."/>
            <person name="Tang P."/>
            <person name="Chen Y."/>
            <person name="Shieh H.R."/>
            <person name="Hu S."/>
            <person name="Chen Y.Y."/>
        </authorList>
    </citation>
    <scope>NUCLEOTIDE SEQUENCE [LARGE SCALE GENOMIC DNA]</scope>
    <source>
        <strain evidence="9 10">FW213</strain>
    </source>
</reference>
<gene>
    <name evidence="9" type="primary">celA</name>
    <name evidence="9" type="ORF">Spaf_0355</name>
</gene>
<protein>
    <submittedName>
        <fullName evidence="9">Phosphotransferase system (PTS), cellobiose-specific IIB component</fullName>
    </submittedName>
</protein>
<dbReference type="AlphaFoldDB" id="I1ZK00"/>
<dbReference type="InterPro" id="IPR013012">
    <property type="entry name" value="PTS_EIIB_3"/>
</dbReference>
<evidence type="ECO:0000259" key="8">
    <source>
        <dbReference type="PROSITE" id="PS51100"/>
    </source>
</evidence>
<dbReference type="EMBL" id="CP003122">
    <property type="protein sequence ID" value="AFJ25374.1"/>
    <property type="molecule type" value="Genomic_DNA"/>
</dbReference>
<dbReference type="InterPro" id="IPR003501">
    <property type="entry name" value="PTS_EIIB_2/3"/>
</dbReference>
<dbReference type="KEGG" id="scf:Spaf_0355"/>
<evidence type="ECO:0000256" key="6">
    <source>
        <dbReference type="ARBA" id="ARBA00022777"/>
    </source>
</evidence>
<dbReference type="GO" id="GO:0009401">
    <property type="term" value="P:phosphoenolpyruvate-dependent sugar phosphotransferase system"/>
    <property type="evidence" value="ECO:0007669"/>
    <property type="project" value="UniProtKB-KW"/>
</dbReference>
<dbReference type="PaxDb" id="1114965-Spaf_0355"/>
<evidence type="ECO:0000256" key="7">
    <source>
        <dbReference type="PROSITE-ProRule" id="PRU00423"/>
    </source>
</evidence>
<evidence type="ECO:0000256" key="4">
    <source>
        <dbReference type="ARBA" id="ARBA00022679"/>
    </source>
</evidence>
<feature type="modified residue" description="Phosphocysteine; by EIIA" evidence="7">
    <location>
        <position position="23"/>
    </location>
</feature>
<dbReference type="PATRIC" id="fig|1114965.3.peg.342"/>
<evidence type="ECO:0000256" key="2">
    <source>
        <dbReference type="ARBA" id="ARBA00022553"/>
    </source>
</evidence>
<name>I1ZK00_STRPA</name>
<keyword evidence="6" id="KW-0418">Kinase</keyword>
<keyword evidence="3" id="KW-0762">Sugar transport</keyword>
<evidence type="ECO:0000313" key="10">
    <source>
        <dbReference type="Proteomes" id="UP000002865"/>
    </source>
</evidence>
<dbReference type="CDD" id="cd05564">
    <property type="entry name" value="PTS_IIB_chitobiose_lichenan"/>
    <property type="match status" value="1"/>
</dbReference>